<proteinExistence type="predicted"/>
<dbReference type="Pfam" id="PF05699">
    <property type="entry name" value="Dimer_Tnp_hAT"/>
    <property type="match status" value="1"/>
</dbReference>
<dbReference type="InParanoid" id="H3B6H7"/>
<dbReference type="eggNOG" id="ENOG502QS6T">
    <property type="taxonomic scope" value="Eukaryota"/>
</dbReference>
<dbReference type="Ensembl" id="ENSLACT00000017627.1">
    <property type="protein sequence ID" value="ENSLACP00000017498.1"/>
    <property type="gene ID" value="ENSLACG00000015410.1"/>
</dbReference>
<evidence type="ECO:0000313" key="3">
    <source>
        <dbReference type="Proteomes" id="UP000008672"/>
    </source>
</evidence>
<dbReference type="PANTHER" id="PTHR45913">
    <property type="entry name" value="EPM2A-INTERACTING PROTEIN 1"/>
    <property type="match status" value="1"/>
</dbReference>
<dbReference type="EMBL" id="AFYH01094480">
    <property type="status" value="NOT_ANNOTATED_CDS"/>
    <property type="molecule type" value="Genomic_DNA"/>
</dbReference>
<dbReference type="STRING" id="7897.ENSLACP00000017498"/>
<dbReference type="GO" id="GO:0046983">
    <property type="term" value="F:protein dimerization activity"/>
    <property type="evidence" value="ECO:0007669"/>
    <property type="project" value="InterPro"/>
</dbReference>
<evidence type="ECO:0000259" key="1">
    <source>
        <dbReference type="Pfam" id="PF05699"/>
    </source>
</evidence>
<dbReference type="PANTHER" id="PTHR45913:SF5">
    <property type="entry name" value="GENERAL TRANSCRIPTION FACTOR II-I REPEAT DOMAIN-CONTAINING PROTEIN 2A-LIKE PROTEIN"/>
    <property type="match status" value="1"/>
</dbReference>
<dbReference type="InterPro" id="IPR012337">
    <property type="entry name" value="RNaseH-like_sf"/>
</dbReference>
<organism evidence="2 3">
    <name type="scientific">Latimeria chalumnae</name>
    <name type="common">Coelacanth</name>
    <dbReference type="NCBI Taxonomy" id="7897"/>
    <lineage>
        <taxon>Eukaryota</taxon>
        <taxon>Metazoa</taxon>
        <taxon>Chordata</taxon>
        <taxon>Craniata</taxon>
        <taxon>Vertebrata</taxon>
        <taxon>Euteleostomi</taxon>
        <taxon>Coelacanthiformes</taxon>
        <taxon>Coelacanthidae</taxon>
        <taxon>Latimeria</taxon>
    </lineage>
</organism>
<evidence type="ECO:0000313" key="2">
    <source>
        <dbReference type="Ensembl" id="ENSLACP00000017498.1"/>
    </source>
</evidence>
<dbReference type="SUPFAM" id="SSF53098">
    <property type="entry name" value="Ribonuclease H-like"/>
    <property type="match status" value="1"/>
</dbReference>
<sequence length="246" mass="28513">CTGFIYHLKKDEVKLFIETKGKSVAELSDSKWLCDLFMVDITQYLSELNVKLQGPNQLLTSLLSNVKSFEAKLKLWKMQPEKGNTVHFPTLQKQKPASTVEYARECENLFHKFCERFQDLKVKELEFNIFATPFNVEVVNVPENFQHEVVELQSNSELMAKYNNLSLLEFYRLYVDAGKFPNLRRHALKIVSLFGTTYCCEQFFSKLSITKSHLRAKLTDDNLETTSSVPVDITRLTKEKQSQPSH</sequence>
<protein>
    <recommendedName>
        <fullName evidence="1">HAT C-terminal dimerisation domain-containing protein</fullName>
    </recommendedName>
</protein>
<keyword evidence="3" id="KW-1185">Reference proteome</keyword>
<dbReference type="Proteomes" id="UP000008672">
    <property type="component" value="Unassembled WGS sequence"/>
</dbReference>
<accession>H3B6H7</accession>
<dbReference type="OMA" id="MINDQLC"/>
<reference evidence="2" key="2">
    <citation type="submission" date="2025-08" db="UniProtKB">
        <authorList>
            <consortium name="Ensembl"/>
        </authorList>
    </citation>
    <scope>IDENTIFICATION</scope>
</reference>
<dbReference type="InterPro" id="IPR008906">
    <property type="entry name" value="HATC_C_dom"/>
</dbReference>
<name>H3B6H7_LATCH</name>
<dbReference type="AlphaFoldDB" id="H3B6H7"/>
<dbReference type="GeneTree" id="ENSGT00940000163096"/>
<reference evidence="2" key="3">
    <citation type="submission" date="2025-09" db="UniProtKB">
        <authorList>
            <consortium name="Ensembl"/>
        </authorList>
    </citation>
    <scope>IDENTIFICATION</scope>
</reference>
<feature type="domain" description="HAT C-terminal dimerisation" evidence="1">
    <location>
        <begin position="156"/>
        <end position="224"/>
    </location>
</feature>
<reference evidence="3" key="1">
    <citation type="submission" date="2011-08" db="EMBL/GenBank/DDBJ databases">
        <title>The draft genome of Latimeria chalumnae.</title>
        <authorList>
            <person name="Di Palma F."/>
            <person name="Alfoldi J."/>
            <person name="Johnson J."/>
            <person name="Berlin A."/>
            <person name="Gnerre S."/>
            <person name="Jaffe D."/>
            <person name="MacCallum I."/>
            <person name="Young S."/>
            <person name="Walker B.J."/>
            <person name="Lander E."/>
            <person name="Lindblad-Toh K."/>
        </authorList>
    </citation>
    <scope>NUCLEOTIDE SEQUENCE [LARGE SCALE GENOMIC DNA]</scope>
    <source>
        <strain evidence="3">Wild caught</strain>
    </source>
</reference>
<dbReference type="HOGENOM" id="CLU_021316_4_0_1"/>